<dbReference type="CDD" id="cd00167">
    <property type="entry name" value="SANT"/>
    <property type="match status" value="2"/>
</dbReference>
<feature type="domain" description="Myb-like" evidence="8">
    <location>
        <begin position="64"/>
        <end position="114"/>
    </location>
</feature>
<evidence type="ECO:0000313" key="11">
    <source>
        <dbReference type="Proteomes" id="UP000251960"/>
    </source>
</evidence>
<keyword evidence="2" id="KW-0677">Repeat</keyword>
<evidence type="ECO:0000256" key="7">
    <source>
        <dbReference type="SAM" id="MobiDB-lite"/>
    </source>
</evidence>
<keyword evidence="4" id="KW-0238">DNA-binding</keyword>
<dbReference type="EMBL" id="NCVQ01000004">
    <property type="protein sequence ID" value="PWZ31184.1"/>
    <property type="molecule type" value="Genomic_DNA"/>
</dbReference>
<dbReference type="PROSITE" id="PS50090">
    <property type="entry name" value="MYB_LIKE"/>
    <property type="match status" value="2"/>
</dbReference>
<feature type="domain" description="Myb-like" evidence="8">
    <location>
        <begin position="11"/>
        <end position="63"/>
    </location>
</feature>
<evidence type="ECO:0000256" key="4">
    <source>
        <dbReference type="ARBA" id="ARBA00023125"/>
    </source>
</evidence>
<protein>
    <submittedName>
        <fullName evidence="10">Transcription factor MYB86</fullName>
    </submittedName>
</protein>
<comment type="subcellular location">
    <subcellularLocation>
        <location evidence="1">Nucleus</location>
    </subcellularLocation>
</comment>
<organism evidence="10 11">
    <name type="scientific">Zea mays</name>
    <name type="common">Maize</name>
    <dbReference type="NCBI Taxonomy" id="4577"/>
    <lineage>
        <taxon>Eukaryota</taxon>
        <taxon>Viridiplantae</taxon>
        <taxon>Streptophyta</taxon>
        <taxon>Embryophyta</taxon>
        <taxon>Tracheophyta</taxon>
        <taxon>Spermatophyta</taxon>
        <taxon>Magnoliopsida</taxon>
        <taxon>Liliopsida</taxon>
        <taxon>Poales</taxon>
        <taxon>Poaceae</taxon>
        <taxon>PACMAD clade</taxon>
        <taxon>Panicoideae</taxon>
        <taxon>Andropogonodae</taxon>
        <taxon>Andropogoneae</taxon>
        <taxon>Tripsacinae</taxon>
        <taxon>Zea</taxon>
    </lineage>
</organism>
<name>A0A3L6FD58_MAIZE</name>
<dbReference type="Proteomes" id="UP000251960">
    <property type="component" value="Chromosome 3"/>
</dbReference>
<keyword evidence="6" id="KW-0539">Nucleus</keyword>
<dbReference type="ExpressionAtlas" id="A0A3L6FD58">
    <property type="expression patterns" value="baseline"/>
</dbReference>
<feature type="compositionally biased region" description="Low complexity" evidence="7">
    <location>
        <begin position="123"/>
        <end position="133"/>
    </location>
</feature>
<feature type="compositionally biased region" description="Pro residues" evidence="7">
    <location>
        <begin position="155"/>
        <end position="168"/>
    </location>
</feature>
<dbReference type="SMART" id="SM00717">
    <property type="entry name" value="SANT"/>
    <property type="match status" value="2"/>
</dbReference>
<evidence type="ECO:0000256" key="3">
    <source>
        <dbReference type="ARBA" id="ARBA00023015"/>
    </source>
</evidence>
<reference evidence="10 11" key="1">
    <citation type="journal article" date="2018" name="Nat. Genet.">
        <title>Extensive intraspecific gene order and gene structural variations between Mo17 and other maize genomes.</title>
        <authorList>
            <person name="Sun S."/>
            <person name="Zhou Y."/>
            <person name="Chen J."/>
            <person name="Shi J."/>
            <person name="Zhao H."/>
            <person name="Zhao H."/>
            <person name="Song W."/>
            <person name="Zhang M."/>
            <person name="Cui Y."/>
            <person name="Dong X."/>
            <person name="Liu H."/>
            <person name="Ma X."/>
            <person name="Jiao Y."/>
            <person name="Wang B."/>
            <person name="Wei X."/>
            <person name="Stein J.C."/>
            <person name="Glaubitz J.C."/>
            <person name="Lu F."/>
            <person name="Yu G."/>
            <person name="Liang C."/>
            <person name="Fengler K."/>
            <person name="Li B."/>
            <person name="Rafalski A."/>
            <person name="Schnable P.S."/>
            <person name="Ware D.H."/>
            <person name="Buckler E.S."/>
            <person name="Lai J."/>
        </authorList>
    </citation>
    <scope>NUCLEOTIDE SEQUENCE [LARGE SCALE GENOMIC DNA]</scope>
    <source>
        <strain evidence="11">cv. Missouri 17</strain>
        <tissue evidence="10">Seedling</tissue>
    </source>
</reference>
<dbReference type="PANTHER" id="PTHR47997:SF95">
    <property type="entry name" value="TRANSCRIPTION FACTOR MYB86"/>
    <property type="match status" value="1"/>
</dbReference>
<dbReference type="InterPro" id="IPR009057">
    <property type="entry name" value="Homeodomain-like_sf"/>
</dbReference>
<dbReference type="Pfam" id="PF00249">
    <property type="entry name" value="Myb_DNA-binding"/>
    <property type="match status" value="2"/>
</dbReference>
<dbReference type="FunFam" id="1.10.10.60:FF:000158">
    <property type="entry name" value="MYB transcription factor"/>
    <property type="match status" value="1"/>
</dbReference>
<evidence type="ECO:0000313" key="10">
    <source>
        <dbReference type="EMBL" id="PWZ31184.1"/>
    </source>
</evidence>
<sequence length="289" mass="31313">MGRVHPCCSEEKKVRKGLWSPEEDERLASHIARFGVSCWSSIPELAGLQRCGKSCRLRWMNYLRPDLKRGRFSQQEEDLIIALHKALGNSWSQIAARLPGRSDNEIKNFWNARLRKKIRQKEASSSASSTAGSKEPAARRNRPNSTENDDDRIKPAPPPVFTPYPFVPPSPRDHVAAAASGASSCDDYSSAAGSFVADPAAAAACAGVHVGYATDRSAAAAESGVTPTPPSMTTSTSACTDDARGSCDDGFLRAMVDDPSFLFGDFYLDSDGGHHGQIMSFWDESHAFS</sequence>
<dbReference type="PANTHER" id="PTHR47997">
    <property type="entry name" value="MYB DOMAIN PROTEIN 55"/>
    <property type="match status" value="1"/>
</dbReference>
<proteinExistence type="predicted"/>
<dbReference type="Gene3D" id="1.10.10.60">
    <property type="entry name" value="Homeodomain-like"/>
    <property type="match status" value="2"/>
</dbReference>
<evidence type="ECO:0000256" key="1">
    <source>
        <dbReference type="ARBA" id="ARBA00004123"/>
    </source>
</evidence>
<comment type="caution">
    <text evidence="10">The sequence shown here is derived from an EMBL/GenBank/DDBJ whole genome shotgun (WGS) entry which is preliminary data.</text>
</comment>
<feature type="region of interest" description="Disordered" evidence="7">
    <location>
        <begin position="120"/>
        <end position="168"/>
    </location>
</feature>
<gene>
    <name evidence="10" type="primary">MYB86_2</name>
    <name evidence="10" type="ORF">Zm00014a_040267</name>
</gene>
<keyword evidence="3" id="KW-0805">Transcription regulation</keyword>
<dbReference type="GO" id="GO:0003677">
    <property type="term" value="F:DNA binding"/>
    <property type="evidence" value="ECO:0007669"/>
    <property type="project" value="UniProtKB-KW"/>
</dbReference>
<dbReference type="GO" id="GO:0005634">
    <property type="term" value="C:nucleus"/>
    <property type="evidence" value="ECO:0007669"/>
    <property type="project" value="UniProtKB-SubCell"/>
</dbReference>
<evidence type="ECO:0000256" key="5">
    <source>
        <dbReference type="ARBA" id="ARBA00023163"/>
    </source>
</evidence>
<dbReference type="InterPro" id="IPR001005">
    <property type="entry name" value="SANT/Myb"/>
</dbReference>
<evidence type="ECO:0000259" key="8">
    <source>
        <dbReference type="PROSITE" id="PS50090"/>
    </source>
</evidence>
<evidence type="ECO:0000259" key="9">
    <source>
        <dbReference type="PROSITE" id="PS51294"/>
    </source>
</evidence>
<dbReference type="AlphaFoldDB" id="A0A3L6FD58"/>
<accession>A0A3L6FD58</accession>
<evidence type="ECO:0000256" key="2">
    <source>
        <dbReference type="ARBA" id="ARBA00022737"/>
    </source>
</evidence>
<keyword evidence="5" id="KW-0804">Transcription</keyword>
<dbReference type="SUPFAM" id="SSF46689">
    <property type="entry name" value="Homeodomain-like"/>
    <property type="match status" value="1"/>
</dbReference>
<dbReference type="InterPro" id="IPR051953">
    <property type="entry name" value="Plant_SW-associated_TFs"/>
</dbReference>
<feature type="domain" description="HTH myb-type" evidence="9">
    <location>
        <begin position="11"/>
        <end position="63"/>
    </location>
</feature>
<feature type="domain" description="HTH myb-type" evidence="9">
    <location>
        <begin position="64"/>
        <end position="118"/>
    </location>
</feature>
<dbReference type="InterPro" id="IPR017930">
    <property type="entry name" value="Myb_dom"/>
</dbReference>
<dbReference type="PROSITE" id="PS51294">
    <property type="entry name" value="HTH_MYB"/>
    <property type="match status" value="2"/>
</dbReference>
<evidence type="ECO:0000256" key="6">
    <source>
        <dbReference type="ARBA" id="ARBA00023242"/>
    </source>
</evidence>